<keyword evidence="2" id="KW-1185">Reference proteome</keyword>
<evidence type="ECO:0000313" key="1">
    <source>
        <dbReference type="EMBL" id="KAK8543034.1"/>
    </source>
</evidence>
<sequence length="110" mass="12116">MKSRVPIGCPNASLATPSTIPDPELRLPGRSTRLYLDSFRPSANALCSCAPLDRNVIMSSEHLSRKTGSVASDNAKDLPVPRKEWPVHEDLPTGETVFICIDILHCFISW</sequence>
<protein>
    <submittedName>
        <fullName evidence="1">Uncharacterized protein</fullName>
    </submittedName>
</protein>
<dbReference type="EMBL" id="JBBPBM010000024">
    <property type="protein sequence ID" value="KAK8543034.1"/>
    <property type="molecule type" value="Genomic_DNA"/>
</dbReference>
<gene>
    <name evidence="1" type="ORF">V6N12_015604</name>
</gene>
<evidence type="ECO:0000313" key="2">
    <source>
        <dbReference type="Proteomes" id="UP001472677"/>
    </source>
</evidence>
<proteinExistence type="predicted"/>
<reference evidence="1 2" key="1">
    <citation type="journal article" date="2024" name="G3 (Bethesda)">
        <title>Genome assembly of Hibiscus sabdariffa L. provides insights into metabolisms of medicinal natural products.</title>
        <authorList>
            <person name="Kim T."/>
        </authorList>
    </citation>
    <scope>NUCLEOTIDE SEQUENCE [LARGE SCALE GENOMIC DNA]</scope>
    <source>
        <strain evidence="1">TK-2024</strain>
        <tissue evidence="1">Old leaves</tissue>
    </source>
</reference>
<dbReference type="Proteomes" id="UP001472677">
    <property type="component" value="Unassembled WGS sequence"/>
</dbReference>
<accession>A0ABR2DRM2</accession>
<name>A0ABR2DRM2_9ROSI</name>
<organism evidence="1 2">
    <name type="scientific">Hibiscus sabdariffa</name>
    <name type="common">roselle</name>
    <dbReference type="NCBI Taxonomy" id="183260"/>
    <lineage>
        <taxon>Eukaryota</taxon>
        <taxon>Viridiplantae</taxon>
        <taxon>Streptophyta</taxon>
        <taxon>Embryophyta</taxon>
        <taxon>Tracheophyta</taxon>
        <taxon>Spermatophyta</taxon>
        <taxon>Magnoliopsida</taxon>
        <taxon>eudicotyledons</taxon>
        <taxon>Gunneridae</taxon>
        <taxon>Pentapetalae</taxon>
        <taxon>rosids</taxon>
        <taxon>malvids</taxon>
        <taxon>Malvales</taxon>
        <taxon>Malvaceae</taxon>
        <taxon>Malvoideae</taxon>
        <taxon>Hibiscus</taxon>
    </lineage>
</organism>
<comment type="caution">
    <text evidence="1">The sequence shown here is derived from an EMBL/GenBank/DDBJ whole genome shotgun (WGS) entry which is preliminary data.</text>
</comment>